<evidence type="ECO:0000256" key="4">
    <source>
        <dbReference type="SAM" id="MobiDB-lite"/>
    </source>
</evidence>
<dbReference type="Pfam" id="PF00205">
    <property type="entry name" value="TPP_enzyme_M"/>
    <property type="match status" value="1"/>
</dbReference>
<dbReference type="Gene3D" id="3.40.50.970">
    <property type="match status" value="2"/>
</dbReference>
<accession>A0A919G7Y8</accession>
<feature type="domain" description="Thiamine pyrophosphate enzyme central" evidence="5">
    <location>
        <begin position="239"/>
        <end position="371"/>
    </location>
</feature>
<organism evidence="8 9">
    <name type="scientific">Promicromonospora soli</name>
    <dbReference type="NCBI Taxonomy" id="2035533"/>
    <lineage>
        <taxon>Bacteria</taxon>
        <taxon>Bacillati</taxon>
        <taxon>Actinomycetota</taxon>
        <taxon>Actinomycetes</taxon>
        <taxon>Micrococcales</taxon>
        <taxon>Promicromonosporaceae</taxon>
        <taxon>Promicromonospora</taxon>
    </lineage>
</organism>
<reference evidence="8" key="2">
    <citation type="submission" date="2020-09" db="EMBL/GenBank/DDBJ databases">
        <authorList>
            <person name="Sun Q."/>
            <person name="Zhou Y."/>
        </authorList>
    </citation>
    <scope>NUCLEOTIDE SEQUENCE</scope>
    <source>
        <strain evidence="8">CGMCC 4.7398</strain>
    </source>
</reference>
<proteinExistence type="inferred from homology"/>
<dbReference type="GO" id="GO:0009099">
    <property type="term" value="P:L-valine biosynthetic process"/>
    <property type="evidence" value="ECO:0007669"/>
    <property type="project" value="TreeGrafter"/>
</dbReference>
<evidence type="ECO:0000313" key="8">
    <source>
        <dbReference type="EMBL" id="GHH79409.1"/>
    </source>
</evidence>
<evidence type="ECO:0000313" key="9">
    <source>
        <dbReference type="Proteomes" id="UP000627369"/>
    </source>
</evidence>
<dbReference type="InterPro" id="IPR011766">
    <property type="entry name" value="TPP_enzyme_TPP-bd"/>
</dbReference>
<dbReference type="Proteomes" id="UP000627369">
    <property type="component" value="Unassembled WGS sequence"/>
</dbReference>
<dbReference type="GO" id="GO:0000287">
    <property type="term" value="F:magnesium ion binding"/>
    <property type="evidence" value="ECO:0007669"/>
    <property type="project" value="InterPro"/>
</dbReference>
<dbReference type="AlphaFoldDB" id="A0A919G7Y8"/>
<dbReference type="PANTHER" id="PTHR18968:SF13">
    <property type="entry name" value="ACETOLACTATE SYNTHASE CATALYTIC SUBUNIT, MITOCHONDRIAL"/>
    <property type="match status" value="1"/>
</dbReference>
<gene>
    <name evidence="8" type="primary">ilvB</name>
    <name evidence="8" type="ORF">GCM10017772_45100</name>
</gene>
<evidence type="ECO:0000256" key="2">
    <source>
        <dbReference type="ARBA" id="ARBA00023052"/>
    </source>
</evidence>
<dbReference type="GO" id="GO:0009097">
    <property type="term" value="P:isoleucine biosynthetic process"/>
    <property type="evidence" value="ECO:0007669"/>
    <property type="project" value="TreeGrafter"/>
</dbReference>
<evidence type="ECO:0000259" key="6">
    <source>
        <dbReference type="Pfam" id="PF02775"/>
    </source>
</evidence>
<evidence type="ECO:0000259" key="7">
    <source>
        <dbReference type="Pfam" id="PF02776"/>
    </source>
</evidence>
<feature type="domain" description="Thiamine pyrophosphate enzyme TPP-binding" evidence="6">
    <location>
        <begin position="433"/>
        <end position="568"/>
    </location>
</feature>
<dbReference type="GO" id="GO:0050660">
    <property type="term" value="F:flavin adenine dinucleotide binding"/>
    <property type="evidence" value="ECO:0007669"/>
    <property type="project" value="TreeGrafter"/>
</dbReference>
<dbReference type="CDD" id="cd00568">
    <property type="entry name" value="TPP_enzymes"/>
    <property type="match status" value="1"/>
</dbReference>
<dbReference type="InterPro" id="IPR012001">
    <property type="entry name" value="Thiamin_PyroP_enz_TPP-bd_dom"/>
</dbReference>
<sequence length="605" mass="62936">MRWARGYTPIVKADENRLRSKKGRATGSEPSPHGTHTDRTTHPSLFSLEALVPTVSAHVARTLARHIDHVFGVMGNGNAWFLDDLTRSTTARFTAVRHEAGGVVAADAHFRASGRIAAATATYGAGFTNALTALAEAAAARVPLVLLAGDEPTSGPRPWDVDQIALAAAVGARTYTVGRADAAATCVIAIEHSLTYRVPVVLAIPYDVAALEAGPVPDAPEPALPRPMAPAGPFDAAAIRDLARHLADAERPLLLAGRGAWLAGAGEALGELADATGALTTTTALGRGIFPDGHYDLGVAGGFGAEGAMALVREADVAVVLGASLNQFTMRFGELFAPGTRVVQVDIAPAATHRHVGGFIRGDAALVARALVDELHAIGAAPSGWRKSVDVAAARTYETGPADGMAPDGRLDPRAVAHRLAGLLPADRVVVSDGGHFIGWANMFWPVASPDRMMMVGTAYQSIGLGFPSIAGAAAARPDAAVVLTTGDGGGLMALADLETAVRTARGRGIAVVWNDAAYGAELHVYGRQGITEEPMLIPETDFAAIATAIGAEGVVVRSLADLDRVAAWTAEPVTDRRFLLLDCRVSASVVAPYQEEILRVNRTR</sequence>
<comment type="similarity">
    <text evidence="1 3">Belongs to the TPP enzyme family.</text>
</comment>
<dbReference type="Pfam" id="PF02775">
    <property type="entry name" value="TPP_enzyme_C"/>
    <property type="match status" value="1"/>
</dbReference>
<keyword evidence="9" id="KW-1185">Reference proteome</keyword>
<evidence type="ECO:0000256" key="3">
    <source>
        <dbReference type="RuleBase" id="RU362132"/>
    </source>
</evidence>
<feature type="domain" description="Thiamine pyrophosphate enzyme N-terminal TPP-binding" evidence="7">
    <location>
        <begin position="54"/>
        <end position="154"/>
    </location>
</feature>
<dbReference type="InterPro" id="IPR045229">
    <property type="entry name" value="TPP_enz"/>
</dbReference>
<dbReference type="GO" id="GO:0030976">
    <property type="term" value="F:thiamine pyrophosphate binding"/>
    <property type="evidence" value="ECO:0007669"/>
    <property type="project" value="InterPro"/>
</dbReference>
<dbReference type="SUPFAM" id="SSF52518">
    <property type="entry name" value="Thiamin diphosphate-binding fold (THDP-binding)"/>
    <property type="match status" value="2"/>
</dbReference>
<keyword evidence="2 3" id="KW-0786">Thiamine pyrophosphate</keyword>
<feature type="region of interest" description="Disordered" evidence="4">
    <location>
        <begin position="14"/>
        <end position="41"/>
    </location>
</feature>
<protein>
    <submittedName>
        <fullName evidence="8">Acetolactate synthase I/II/III large subunit</fullName>
    </submittedName>
</protein>
<dbReference type="SUPFAM" id="SSF52467">
    <property type="entry name" value="DHS-like NAD/FAD-binding domain"/>
    <property type="match status" value="1"/>
</dbReference>
<evidence type="ECO:0000256" key="1">
    <source>
        <dbReference type="ARBA" id="ARBA00007812"/>
    </source>
</evidence>
<dbReference type="InterPro" id="IPR029061">
    <property type="entry name" value="THDP-binding"/>
</dbReference>
<dbReference type="CDD" id="cd07035">
    <property type="entry name" value="TPP_PYR_POX_like"/>
    <property type="match status" value="1"/>
</dbReference>
<evidence type="ECO:0000259" key="5">
    <source>
        <dbReference type="Pfam" id="PF00205"/>
    </source>
</evidence>
<dbReference type="GO" id="GO:0003984">
    <property type="term" value="F:acetolactate synthase activity"/>
    <property type="evidence" value="ECO:0007669"/>
    <property type="project" value="TreeGrafter"/>
</dbReference>
<dbReference type="Pfam" id="PF02776">
    <property type="entry name" value="TPP_enzyme_N"/>
    <property type="match status" value="1"/>
</dbReference>
<dbReference type="InterPro" id="IPR029035">
    <property type="entry name" value="DHS-like_NAD/FAD-binding_dom"/>
</dbReference>
<reference evidence="8" key="1">
    <citation type="journal article" date="2014" name="Int. J. Syst. Evol. Microbiol.">
        <title>Complete genome sequence of Corynebacterium casei LMG S-19264T (=DSM 44701T), isolated from a smear-ripened cheese.</title>
        <authorList>
            <consortium name="US DOE Joint Genome Institute (JGI-PGF)"/>
            <person name="Walter F."/>
            <person name="Albersmeier A."/>
            <person name="Kalinowski J."/>
            <person name="Ruckert C."/>
        </authorList>
    </citation>
    <scope>NUCLEOTIDE SEQUENCE</scope>
    <source>
        <strain evidence="8">CGMCC 4.7398</strain>
    </source>
</reference>
<dbReference type="EMBL" id="BNAS01000009">
    <property type="protein sequence ID" value="GHH79409.1"/>
    <property type="molecule type" value="Genomic_DNA"/>
</dbReference>
<dbReference type="GO" id="GO:0005948">
    <property type="term" value="C:acetolactate synthase complex"/>
    <property type="evidence" value="ECO:0007669"/>
    <property type="project" value="TreeGrafter"/>
</dbReference>
<name>A0A919G7Y8_9MICO</name>
<dbReference type="InterPro" id="IPR012000">
    <property type="entry name" value="Thiamin_PyroP_enz_cen_dom"/>
</dbReference>
<comment type="caution">
    <text evidence="8">The sequence shown here is derived from an EMBL/GenBank/DDBJ whole genome shotgun (WGS) entry which is preliminary data.</text>
</comment>
<dbReference type="PANTHER" id="PTHR18968">
    <property type="entry name" value="THIAMINE PYROPHOSPHATE ENZYMES"/>
    <property type="match status" value="1"/>
</dbReference>
<dbReference type="Gene3D" id="3.40.50.1220">
    <property type="entry name" value="TPP-binding domain"/>
    <property type="match status" value="1"/>
</dbReference>